<evidence type="ECO:0000313" key="6">
    <source>
        <dbReference type="Proteomes" id="UP000001883"/>
    </source>
</evidence>
<evidence type="ECO:0000313" key="5">
    <source>
        <dbReference type="EMBL" id="BAI63885.1"/>
    </source>
</evidence>
<dbReference type="CDD" id="cd01065">
    <property type="entry name" value="NAD_bind_Shikimate_DH"/>
    <property type="match status" value="1"/>
</dbReference>
<feature type="transmembrane region" description="Helical" evidence="3">
    <location>
        <begin position="16"/>
        <end position="38"/>
    </location>
</feature>
<evidence type="ECO:0000256" key="3">
    <source>
        <dbReference type="SAM" id="Phobius"/>
    </source>
</evidence>
<dbReference type="PANTHER" id="PTHR21089:SF1">
    <property type="entry name" value="BIFUNCTIONAL 3-DEHYDROQUINATE DEHYDRATASE_SHIKIMATE DEHYDROGENASE, CHLOROPLASTIC"/>
    <property type="match status" value="1"/>
</dbReference>
<name>D2NQF9_ROTMD</name>
<dbReference type="InterPro" id="IPR013708">
    <property type="entry name" value="Shikimate_DH-bd_N"/>
</dbReference>
<dbReference type="GO" id="GO:0009073">
    <property type="term" value="P:aromatic amino acid family biosynthetic process"/>
    <property type="evidence" value="ECO:0007669"/>
    <property type="project" value="UniProtKB-KW"/>
</dbReference>
<dbReference type="eggNOG" id="COG0169">
    <property type="taxonomic scope" value="Bacteria"/>
</dbReference>
<dbReference type="KEGG" id="rmu:RMDY18_00530"/>
<keyword evidence="6" id="KW-1185">Reference proteome</keyword>
<accession>D2NQF9</accession>
<reference evidence="5 6" key="3">
    <citation type="journal article" date="2010" name="Sequencing">
        <title>Complete Genome Sequence of Rothia mucilaginosa DY-18: A Clinical Isolate with Dense Meshwork-Like Structures from a Persistent Apical Periodontitis Lesion.</title>
        <authorList>
            <person name="Yamane K."/>
            <person name="Nambu T."/>
            <person name="Yamanaka T."/>
            <person name="Mashimo C."/>
            <person name="Sugimori C."/>
            <person name="Leung K.-P."/>
            <person name="Fukushima H."/>
        </authorList>
    </citation>
    <scope>NUCLEOTIDE SEQUENCE [LARGE SCALE GENOMIC DNA]</scope>
    <source>
        <strain evidence="5 6">DY-18</strain>
    </source>
</reference>
<dbReference type="InterPro" id="IPR036291">
    <property type="entry name" value="NAD(P)-bd_dom_sf"/>
</dbReference>
<dbReference type="GO" id="GO:0005829">
    <property type="term" value="C:cytosol"/>
    <property type="evidence" value="ECO:0007669"/>
    <property type="project" value="TreeGrafter"/>
</dbReference>
<dbReference type="NCBIfam" id="NF009201">
    <property type="entry name" value="PRK12549.1"/>
    <property type="match status" value="1"/>
</dbReference>
<gene>
    <name evidence="5" type="ordered locus">RMDY18_00530</name>
</gene>
<dbReference type="GO" id="GO:0050661">
    <property type="term" value="F:NADP binding"/>
    <property type="evidence" value="ECO:0007669"/>
    <property type="project" value="TreeGrafter"/>
</dbReference>
<dbReference type="SUPFAM" id="SSF53223">
    <property type="entry name" value="Aminoacid dehydrogenase-like, N-terminal domain"/>
    <property type="match status" value="1"/>
</dbReference>
<keyword evidence="3" id="KW-0472">Membrane</keyword>
<proteinExistence type="predicted"/>
<dbReference type="Gene3D" id="3.40.50.720">
    <property type="entry name" value="NAD(P)-binding Rossmann-like Domain"/>
    <property type="match status" value="1"/>
</dbReference>
<evidence type="ECO:0000259" key="4">
    <source>
        <dbReference type="Pfam" id="PF08501"/>
    </source>
</evidence>
<dbReference type="SUPFAM" id="SSF51735">
    <property type="entry name" value="NAD(P)-binding Rossmann-fold domains"/>
    <property type="match status" value="1"/>
</dbReference>
<organism evidence="5 6">
    <name type="scientific">Rothia mucilaginosa (strain DY-18)</name>
    <name type="common">Stomatococcus mucilaginosus</name>
    <dbReference type="NCBI Taxonomy" id="680646"/>
    <lineage>
        <taxon>Bacteria</taxon>
        <taxon>Bacillati</taxon>
        <taxon>Actinomycetota</taxon>
        <taxon>Actinomycetes</taxon>
        <taxon>Micrococcales</taxon>
        <taxon>Micrococcaceae</taxon>
        <taxon>Rothia</taxon>
    </lineage>
</organism>
<keyword evidence="3" id="KW-0812">Transmembrane</keyword>
<feature type="domain" description="Shikimate dehydrogenase substrate binding N-terminal" evidence="4">
    <location>
        <begin position="75"/>
        <end position="162"/>
    </location>
</feature>
<dbReference type="STRING" id="680646.RMDY18_00530"/>
<dbReference type="HOGENOM" id="CLU_044063_4_3_11"/>
<dbReference type="Proteomes" id="UP000001883">
    <property type="component" value="Chromosome"/>
</dbReference>
<keyword evidence="3" id="KW-1133">Transmembrane helix</keyword>
<dbReference type="InterPro" id="IPR022893">
    <property type="entry name" value="Shikimate_DH_fam"/>
</dbReference>
<reference evidence="5 6" key="2">
    <citation type="journal article" date="2010" name="J Osaka Dent Univ">
        <title>Isolation and identification of Rothia mucilaginosa from persistent apical periodontitis lesions.</title>
        <authorList>
            <person name="Yamane K."/>
            <person name="Yoshida M."/>
            <person name="Fujihira T."/>
            <person name="Baba T."/>
            <person name="Tsuji N."/>
            <person name="Hayashi H."/>
            <person name="Sugimori C."/>
            <person name="Yamanaka T."/>
            <person name="Mashimo C."/>
            <person name="Nambu T."/>
            <person name="Kawai H."/>
            <person name="Fukushima H."/>
        </authorList>
    </citation>
    <scope>NUCLEOTIDE SEQUENCE [LARGE SCALE GENOMIC DNA]</scope>
    <source>
        <strain evidence="5 6">DY-18</strain>
    </source>
</reference>
<protein>
    <submittedName>
        <fullName evidence="5">Shikimate 5-dehydrogenase</fullName>
    </submittedName>
</protein>
<evidence type="ECO:0000256" key="1">
    <source>
        <dbReference type="ARBA" id="ARBA00004871"/>
    </source>
</evidence>
<comment type="pathway">
    <text evidence="1">Metabolic intermediate biosynthesis; chorismate biosynthesis; chorismate from D-erythrose 4-phosphate and phosphoenolpyruvate: step 4/7.</text>
</comment>
<dbReference type="Pfam" id="PF08501">
    <property type="entry name" value="Shikimate_dh_N"/>
    <property type="match status" value="1"/>
</dbReference>
<keyword evidence="2" id="KW-0028">Amino-acid biosynthesis</keyword>
<dbReference type="InterPro" id="IPR046346">
    <property type="entry name" value="Aminoacid_DH-like_N_sf"/>
</dbReference>
<reference evidence="6" key="1">
    <citation type="submission" date="2009-07" db="EMBL/GenBank/DDBJ databases">
        <title>Complete genome sequence of Rothia mucilaginosa DJ.</title>
        <authorList>
            <person name="Yamane K."/>
            <person name="Nambu T."/>
            <person name="Mashimo C."/>
            <person name="Sugimori C."/>
            <person name="Yamanaka T."/>
            <person name="Leung K."/>
            <person name="Fukushima H."/>
        </authorList>
    </citation>
    <scope>NUCLEOTIDE SEQUENCE [LARGE SCALE GENOMIC DNA]</scope>
    <source>
        <strain evidence="6">DY-18</strain>
    </source>
</reference>
<dbReference type="GO" id="GO:0019632">
    <property type="term" value="P:shikimate metabolic process"/>
    <property type="evidence" value="ECO:0007669"/>
    <property type="project" value="TreeGrafter"/>
</dbReference>
<dbReference type="GO" id="GO:0009423">
    <property type="term" value="P:chorismate biosynthetic process"/>
    <property type="evidence" value="ECO:0007669"/>
    <property type="project" value="TreeGrafter"/>
</dbReference>
<keyword evidence="2" id="KW-0057">Aromatic amino acid biosynthesis</keyword>
<dbReference type="EMBL" id="AP011540">
    <property type="protein sequence ID" value="BAI63885.1"/>
    <property type="molecule type" value="Genomic_DNA"/>
</dbReference>
<dbReference type="AlphaFoldDB" id="D2NQF9"/>
<dbReference type="PANTHER" id="PTHR21089">
    <property type="entry name" value="SHIKIMATE DEHYDROGENASE"/>
    <property type="match status" value="1"/>
</dbReference>
<evidence type="ECO:0000256" key="2">
    <source>
        <dbReference type="ARBA" id="ARBA00023141"/>
    </source>
</evidence>
<dbReference type="GO" id="GO:0004764">
    <property type="term" value="F:shikimate 3-dehydrogenase (NADP+) activity"/>
    <property type="evidence" value="ECO:0007669"/>
    <property type="project" value="InterPro"/>
</dbReference>
<sequence length="367" mass="39241">MVSCARRGARALIPSLYLRGVSVRHIALVGIEIIFIFFPTPARIWYGFKKVGASYEADTYSETMSLRTESFLVGLIGDGITSSLTPPMHEAEADAHGVRYLYRPVDLDALNLDGASAPALLDAAALLGFNAFNITHPCKQSVMEHLHELSDAARALGAVNCVVIREDGTFYGDNTDYSGFIAGLKRGLPQVAEDPARLEHVVQLGAGGAGSATAYALCRLGVHRLSLFERDAAKAQGLAEQLGGLFPQTRIEVLTDDTRLIEALLEAQGLVNATPVGMHVHPGMPLSDSALDAGVLREGLWVADVIYLPQETQLVQVARAAGCEVLTGGYMAVGQAVDAFRLFTELEPNAERMAAHFEALIAAQQGV</sequence>
<dbReference type="Gene3D" id="3.40.50.10860">
    <property type="entry name" value="Leucine Dehydrogenase, chain A, domain 1"/>
    <property type="match status" value="1"/>
</dbReference>